<dbReference type="RefSeq" id="WP_191751159.1">
    <property type="nucleotide sequence ID" value="NZ_JACSQZ010000080.1"/>
</dbReference>
<protein>
    <submittedName>
        <fullName evidence="1">Uncharacterized protein</fullName>
    </submittedName>
</protein>
<reference evidence="1 2" key="1">
    <citation type="submission" date="2020-08" db="EMBL/GenBank/DDBJ databases">
        <title>A Genomic Blueprint of the Chicken Gut Microbiome.</title>
        <authorList>
            <person name="Gilroy R."/>
            <person name="Ravi A."/>
            <person name="Getino M."/>
            <person name="Pursley I."/>
            <person name="Horton D.L."/>
            <person name="Alikhan N.-F."/>
            <person name="Baker D."/>
            <person name="Gharbi K."/>
            <person name="Hall N."/>
            <person name="Watson M."/>
            <person name="Adriaenssens E.M."/>
            <person name="Foster-Nyarko E."/>
            <person name="Jarju S."/>
            <person name="Secka A."/>
            <person name="Antonio M."/>
            <person name="Oren A."/>
            <person name="Chaudhuri R."/>
            <person name="La Ragione R.M."/>
            <person name="Hildebrand F."/>
            <person name="Pallen M.J."/>
        </authorList>
    </citation>
    <scope>NUCLEOTIDE SEQUENCE [LARGE SCALE GENOMIC DNA]</scope>
    <source>
        <strain evidence="1 2">Sa3CUN1</strain>
    </source>
</reference>
<proteinExistence type="predicted"/>
<comment type="caution">
    <text evidence="1">The sequence shown here is derived from an EMBL/GenBank/DDBJ whole genome shotgun (WGS) entry which is preliminary data.</text>
</comment>
<feature type="non-terminal residue" evidence="1">
    <location>
        <position position="1"/>
    </location>
</feature>
<organism evidence="1 2">
    <name type="scientific">Clostridium gallinarum</name>
    <dbReference type="NCBI Taxonomy" id="2762246"/>
    <lineage>
        <taxon>Bacteria</taxon>
        <taxon>Bacillati</taxon>
        <taxon>Bacillota</taxon>
        <taxon>Clostridia</taxon>
        <taxon>Eubacteriales</taxon>
        <taxon>Clostridiaceae</taxon>
        <taxon>Clostridium</taxon>
    </lineage>
</organism>
<keyword evidence="2" id="KW-1185">Reference proteome</keyword>
<evidence type="ECO:0000313" key="2">
    <source>
        <dbReference type="Proteomes" id="UP000640335"/>
    </source>
</evidence>
<evidence type="ECO:0000313" key="1">
    <source>
        <dbReference type="EMBL" id="MBD7916418.1"/>
    </source>
</evidence>
<accession>A0ABR8Q7L7</accession>
<dbReference type="EMBL" id="JACSQZ010000080">
    <property type="protein sequence ID" value="MBD7916418.1"/>
    <property type="molecule type" value="Genomic_DNA"/>
</dbReference>
<gene>
    <name evidence="1" type="ORF">H9660_14840</name>
</gene>
<name>A0ABR8Q7L7_9CLOT</name>
<sequence length="75" mass="9029">YNTYLDSLIRKYRKNGGLEEFRSIKEEINLRYSNDINSFILNKINNYYDNAEIFYGDYLNSKREDFINSIISNIV</sequence>
<dbReference type="Proteomes" id="UP000640335">
    <property type="component" value="Unassembled WGS sequence"/>
</dbReference>